<protein>
    <submittedName>
        <fullName evidence="8">Energy transducer TonB</fullName>
    </submittedName>
</protein>
<accession>A0A7G9SNM3</accession>
<dbReference type="KEGG" id="tcn:H9L16_12285"/>
<comment type="subcellular location">
    <subcellularLocation>
        <location evidence="1">Membrane</location>
        <topology evidence="1">Single-pass membrane protein</topology>
    </subcellularLocation>
</comment>
<dbReference type="InterPro" id="IPR006260">
    <property type="entry name" value="TonB/TolA_C"/>
</dbReference>
<feature type="signal peptide" evidence="6">
    <location>
        <begin position="1"/>
        <end position="21"/>
    </location>
</feature>
<keyword evidence="3" id="KW-1133">Transmembrane helix</keyword>
<evidence type="ECO:0000256" key="6">
    <source>
        <dbReference type="SAM" id="SignalP"/>
    </source>
</evidence>
<dbReference type="EMBL" id="CP060719">
    <property type="protein sequence ID" value="QNN69448.1"/>
    <property type="molecule type" value="Genomic_DNA"/>
</dbReference>
<feature type="chain" id="PRO_5028806487" evidence="6">
    <location>
        <begin position="22"/>
        <end position="103"/>
    </location>
</feature>
<keyword evidence="4" id="KW-0472">Membrane</keyword>
<evidence type="ECO:0000259" key="7">
    <source>
        <dbReference type="PROSITE" id="PS52015"/>
    </source>
</evidence>
<dbReference type="RefSeq" id="WP_187551967.1">
    <property type="nucleotide sequence ID" value="NZ_BMZL01000011.1"/>
</dbReference>
<dbReference type="Pfam" id="PF03544">
    <property type="entry name" value="TonB_C"/>
    <property type="match status" value="1"/>
</dbReference>
<dbReference type="AlphaFoldDB" id="A0A7G9SNM3"/>
<dbReference type="InterPro" id="IPR037682">
    <property type="entry name" value="TonB_C"/>
</dbReference>
<feature type="domain" description="TonB C-terminal" evidence="7">
    <location>
        <begin position="13"/>
        <end position="103"/>
    </location>
</feature>
<evidence type="ECO:0000256" key="4">
    <source>
        <dbReference type="ARBA" id="ARBA00023136"/>
    </source>
</evidence>
<organism evidence="8 9">
    <name type="scientific">Thermomonas carbonis</name>
    <dbReference type="NCBI Taxonomy" id="1463158"/>
    <lineage>
        <taxon>Bacteria</taxon>
        <taxon>Pseudomonadati</taxon>
        <taxon>Pseudomonadota</taxon>
        <taxon>Gammaproteobacteria</taxon>
        <taxon>Lysobacterales</taxon>
        <taxon>Lysobacteraceae</taxon>
        <taxon>Thermomonas</taxon>
    </lineage>
</organism>
<keyword evidence="6" id="KW-0732">Signal</keyword>
<dbReference type="SUPFAM" id="SSF74653">
    <property type="entry name" value="TolA/TonB C-terminal domain"/>
    <property type="match status" value="1"/>
</dbReference>
<dbReference type="GO" id="GO:0055085">
    <property type="term" value="P:transmembrane transport"/>
    <property type="evidence" value="ECO:0007669"/>
    <property type="project" value="InterPro"/>
</dbReference>
<dbReference type="NCBIfam" id="TIGR01352">
    <property type="entry name" value="tonB_Cterm"/>
    <property type="match status" value="1"/>
</dbReference>
<evidence type="ECO:0000313" key="9">
    <source>
        <dbReference type="Proteomes" id="UP000515804"/>
    </source>
</evidence>
<dbReference type="Gene3D" id="3.30.1150.10">
    <property type="match status" value="1"/>
</dbReference>
<reference evidence="8 9" key="1">
    <citation type="submission" date="2020-08" db="EMBL/GenBank/DDBJ databases">
        <title>Genome sequence of Thermomonas carbonis KCTC 42013T.</title>
        <authorList>
            <person name="Hyun D.-W."/>
            <person name="Bae J.-W."/>
        </authorList>
    </citation>
    <scope>NUCLEOTIDE SEQUENCE [LARGE SCALE GENOMIC DNA]</scope>
    <source>
        <strain evidence="8 9">KCTC 42013</strain>
    </source>
</reference>
<evidence type="ECO:0000256" key="1">
    <source>
        <dbReference type="ARBA" id="ARBA00004167"/>
    </source>
</evidence>
<evidence type="ECO:0000313" key="8">
    <source>
        <dbReference type="EMBL" id="QNN69448.1"/>
    </source>
</evidence>
<name>A0A7G9SNM3_9GAMM</name>
<feature type="region of interest" description="Disordered" evidence="5">
    <location>
        <begin position="83"/>
        <end position="103"/>
    </location>
</feature>
<evidence type="ECO:0000256" key="5">
    <source>
        <dbReference type="SAM" id="MobiDB-lite"/>
    </source>
</evidence>
<evidence type="ECO:0000256" key="3">
    <source>
        <dbReference type="ARBA" id="ARBA00022989"/>
    </source>
</evidence>
<evidence type="ECO:0000256" key="2">
    <source>
        <dbReference type="ARBA" id="ARBA00022692"/>
    </source>
</evidence>
<dbReference type="GO" id="GO:0016020">
    <property type="term" value="C:membrane"/>
    <property type="evidence" value="ECO:0007669"/>
    <property type="project" value="UniProtKB-SubCell"/>
</dbReference>
<keyword evidence="2" id="KW-0812">Transmembrane</keyword>
<proteinExistence type="predicted"/>
<gene>
    <name evidence="8" type="ORF">H9L16_12285</name>
</gene>
<keyword evidence="9" id="KW-1185">Reference proteome</keyword>
<sequence>MKDFRNLLLALMSIATANTFAADPLPQPVRAIGVVGADATAVIRVCADKQGRPYDISMVQSSGDKKMDRAVFQAAKRWKFPPVRADGTERPECEDVPVSMKVN</sequence>
<dbReference type="Proteomes" id="UP000515804">
    <property type="component" value="Chromosome"/>
</dbReference>
<dbReference type="PROSITE" id="PS52015">
    <property type="entry name" value="TONB_CTD"/>
    <property type="match status" value="1"/>
</dbReference>